<dbReference type="PANTHER" id="PTHR43499:SF1">
    <property type="entry name" value="ABC TRANSPORTER I FAMILY MEMBER 1"/>
    <property type="match status" value="1"/>
</dbReference>
<keyword evidence="2" id="KW-0547">Nucleotide-binding</keyword>
<dbReference type="Pfam" id="PF00005">
    <property type="entry name" value="ABC_tran"/>
    <property type="match status" value="1"/>
</dbReference>
<dbReference type="NCBIfam" id="TIGR01189">
    <property type="entry name" value="ccmA"/>
    <property type="match status" value="1"/>
</dbReference>
<organism evidence="8 9">
    <name type="scientific">Sphingobium phenoxybenzoativorans</name>
    <dbReference type="NCBI Taxonomy" id="1592790"/>
    <lineage>
        <taxon>Bacteria</taxon>
        <taxon>Pseudomonadati</taxon>
        <taxon>Pseudomonadota</taxon>
        <taxon>Alphaproteobacteria</taxon>
        <taxon>Sphingomonadales</taxon>
        <taxon>Sphingomonadaceae</taxon>
        <taxon>Sphingobium</taxon>
    </lineage>
</organism>
<evidence type="ECO:0000256" key="1">
    <source>
        <dbReference type="ARBA" id="ARBA00022448"/>
    </source>
</evidence>
<evidence type="ECO:0000256" key="3">
    <source>
        <dbReference type="ARBA" id="ARBA00022748"/>
    </source>
</evidence>
<dbReference type="InterPro" id="IPR003593">
    <property type="entry name" value="AAA+_ATPase"/>
</dbReference>
<dbReference type="AlphaFoldDB" id="A0A975K5K4"/>
<sequence>MSDALLRLSGVACMRGGRLLLRGIDLTLAPGQSALLRGPNGMGKSSLIRLAAGLLPAFGGTVERYGKVALSDESLALDRDRTLAGALGFWARMDGVPAAAVADALSALGLSALADIPVRMLSTGQRKRAMLARVAASGAPIWLLDEPANGLDSASVAMLGALIGRHLAGGGVILAASHQDLPLPGALEIDLSAHLPQEAQA</sequence>
<protein>
    <submittedName>
        <fullName evidence="8">Heme ABC exporter ATP-binding protein CcmA</fullName>
    </submittedName>
</protein>
<dbReference type="GO" id="GO:0005524">
    <property type="term" value="F:ATP binding"/>
    <property type="evidence" value="ECO:0007669"/>
    <property type="project" value="UniProtKB-KW"/>
</dbReference>
<gene>
    <name evidence="8" type="primary">ccmA</name>
    <name evidence="8" type="ORF">KFK14_19795</name>
</gene>
<dbReference type="GO" id="GO:0022857">
    <property type="term" value="F:transmembrane transporter activity"/>
    <property type="evidence" value="ECO:0007669"/>
    <property type="project" value="InterPro"/>
</dbReference>
<dbReference type="GO" id="GO:0017004">
    <property type="term" value="P:cytochrome complex assembly"/>
    <property type="evidence" value="ECO:0007669"/>
    <property type="project" value="UniProtKB-KW"/>
</dbReference>
<evidence type="ECO:0000259" key="7">
    <source>
        <dbReference type="PROSITE" id="PS50893"/>
    </source>
</evidence>
<dbReference type="EMBL" id="CP073910">
    <property type="protein sequence ID" value="QUT05213.1"/>
    <property type="molecule type" value="Genomic_DNA"/>
</dbReference>
<dbReference type="InterPro" id="IPR027417">
    <property type="entry name" value="P-loop_NTPase"/>
</dbReference>
<keyword evidence="4 8" id="KW-0067">ATP-binding</keyword>
<dbReference type="Gene3D" id="3.40.50.300">
    <property type="entry name" value="P-loop containing nucleotide triphosphate hydrolases"/>
    <property type="match status" value="1"/>
</dbReference>
<keyword evidence="5" id="KW-1278">Translocase</keyword>
<dbReference type="SMART" id="SM00382">
    <property type="entry name" value="AAA"/>
    <property type="match status" value="1"/>
</dbReference>
<dbReference type="SUPFAM" id="SSF52540">
    <property type="entry name" value="P-loop containing nucleoside triphosphate hydrolases"/>
    <property type="match status" value="1"/>
</dbReference>
<dbReference type="RefSeq" id="WP_212608901.1">
    <property type="nucleotide sequence ID" value="NZ_CP073910.1"/>
</dbReference>
<dbReference type="InterPro" id="IPR003439">
    <property type="entry name" value="ABC_transporter-like_ATP-bd"/>
</dbReference>
<evidence type="ECO:0000256" key="2">
    <source>
        <dbReference type="ARBA" id="ARBA00022741"/>
    </source>
</evidence>
<evidence type="ECO:0000313" key="8">
    <source>
        <dbReference type="EMBL" id="QUT05213.1"/>
    </source>
</evidence>
<feature type="domain" description="ABC transporter" evidence="7">
    <location>
        <begin position="6"/>
        <end position="199"/>
    </location>
</feature>
<dbReference type="PROSITE" id="PS50893">
    <property type="entry name" value="ABC_TRANSPORTER_2"/>
    <property type="match status" value="1"/>
</dbReference>
<evidence type="ECO:0000313" key="9">
    <source>
        <dbReference type="Proteomes" id="UP000681425"/>
    </source>
</evidence>
<dbReference type="InterPro" id="IPR005895">
    <property type="entry name" value="ABC_transptr_haem_export_CcmA"/>
</dbReference>
<evidence type="ECO:0000256" key="6">
    <source>
        <dbReference type="ARBA" id="ARBA00023136"/>
    </source>
</evidence>
<reference evidence="8" key="1">
    <citation type="submission" date="2021-04" db="EMBL/GenBank/DDBJ databases">
        <title>Isolation of p-tert-butylphenol degrading bacteria Sphingobium phenoxybenzoativorans Tas13 from active sludge.</title>
        <authorList>
            <person name="Li Y."/>
        </authorList>
    </citation>
    <scope>NUCLEOTIDE SEQUENCE</scope>
    <source>
        <strain evidence="8">Tas13</strain>
    </source>
</reference>
<proteinExistence type="predicted"/>
<evidence type="ECO:0000256" key="5">
    <source>
        <dbReference type="ARBA" id="ARBA00022967"/>
    </source>
</evidence>
<dbReference type="KEGG" id="spph:KFK14_19795"/>
<evidence type="ECO:0000256" key="4">
    <source>
        <dbReference type="ARBA" id="ARBA00022840"/>
    </source>
</evidence>
<dbReference type="PANTHER" id="PTHR43499">
    <property type="entry name" value="ABC TRANSPORTER I FAMILY MEMBER 1"/>
    <property type="match status" value="1"/>
</dbReference>
<dbReference type="GO" id="GO:0016887">
    <property type="term" value="F:ATP hydrolysis activity"/>
    <property type="evidence" value="ECO:0007669"/>
    <property type="project" value="InterPro"/>
</dbReference>
<accession>A0A975K5K4</accession>
<keyword evidence="9" id="KW-1185">Reference proteome</keyword>
<name>A0A975K5K4_9SPHN</name>
<keyword evidence="1" id="KW-0813">Transport</keyword>
<keyword evidence="6" id="KW-0472">Membrane</keyword>
<dbReference type="Proteomes" id="UP000681425">
    <property type="component" value="Chromosome"/>
</dbReference>
<keyword evidence="3" id="KW-0201">Cytochrome c-type biogenesis</keyword>